<keyword evidence="5" id="KW-1185">Reference proteome</keyword>
<dbReference type="STRING" id="309803.CTN_0856"/>
<dbReference type="Proteomes" id="UP000000445">
    <property type="component" value="Chromosome"/>
</dbReference>
<dbReference type="InterPro" id="IPR026043">
    <property type="entry name" value="NadR"/>
</dbReference>
<reference evidence="4 5" key="1">
    <citation type="journal article" date="2009" name="Biosci. Biotechnol. Biochem.">
        <title>WeGAS: a web-based microbial genome annotation system.</title>
        <authorList>
            <person name="Lee D."/>
            <person name="Seo H."/>
            <person name="Park C."/>
            <person name="Park K."/>
        </authorList>
    </citation>
    <scope>NUCLEOTIDE SEQUENCE [LARGE SCALE GENOMIC DNA]</scope>
    <source>
        <strain evidence="5">ATCC 49049 / DSM 4359 / NBRC 107923 / NS-E</strain>
    </source>
</reference>
<evidence type="ECO:0000259" key="3">
    <source>
        <dbReference type="Pfam" id="PF08279"/>
    </source>
</evidence>
<dbReference type="InterPro" id="IPR036388">
    <property type="entry name" value="WH-like_DNA-bd_sf"/>
</dbReference>
<keyword evidence="1" id="KW-0533">Nickel</keyword>
<dbReference type="EMBL" id="CP000916">
    <property type="protein sequence ID" value="ACM23032.1"/>
    <property type="molecule type" value="Genomic_DNA"/>
</dbReference>
<dbReference type="InterPro" id="IPR013196">
    <property type="entry name" value="HTH_11"/>
</dbReference>
<dbReference type="InterPro" id="IPR035922">
    <property type="entry name" value="3H_dom_sf"/>
</dbReference>
<dbReference type="Pfam" id="PF02829">
    <property type="entry name" value="3H"/>
    <property type="match status" value="1"/>
</dbReference>
<dbReference type="eggNOG" id="COG1827">
    <property type="taxonomic scope" value="Bacteria"/>
</dbReference>
<dbReference type="Pfam" id="PF08279">
    <property type="entry name" value="HTH_11"/>
    <property type="match status" value="1"/>
</dbReference>
<dbReference type="SUPFAM" id="SSF46785">
    <property type="entry name" value="Winged helix' DNA-binding domain"/>
    <property type="match status" value="1"/>
</dbReference>
<organism evidence="4 5">
    <name type="scientific">Thermotoga neapolitana (strain ATCC 49049 / DSM 4359 / NBRC 107923 / NS-E)</name>
    <dbReference type="NCBI Taxonomy" id="309803"/>
    <lineage>
        <taxon>Bacteria</taxon>
        <taxon>Thermotogati</taxon>
        <taxon>Thermotogota</taxon>
        <taxon>Thermotogae</taxon>
        <taxon>Thermotogales</taxon>
        <taxon>Thermotogaceae</taxon>
        <taxon>Thermotoga</taxon>
    </lineage>
</organism>
<proteinExistence type="predicted"/>
<feature type="domain" description="Helix-turn-helix type 11" evidence="3">
    <location>
        <begin position="11"/>
        <end position="63"/>
    </location>
</feature>
<dbReference type="HOGENOM" id="CLU_108798_0_0_0"/>
<dbReference type="InterPro" id="IPR004173">
    <property type="entry name" value="3H_domain"/>
</dbReference>
<dbReference type="PANTHER" id="PTHR40068:SF1">
    <property type="entry name" value="TRANSCRIPTION REPRESSOR NIAR-RELATED"/>
    <property type="match status" value="1"/>
</dbReference>
<dbReference type="Gene3D" id="3.30.1340.20">
    <property type="entry name" value="3H domain"/>
    <property type="match status" value="1"/>
</dbReference>
<evidence type="ECO:0000313" key="4">
    <source>
        <dbReference type="EMBL" id="ACM23032.1"/>
    </source>
</evidence>
<evidence type="ECO:0000313" key="5">
    <source>
        <dbReference type="Proteomes" id="UP000000445"/>
    </source>
</evidence>
<keyword evidence="1" id="KW-0479">Metal-binding</keyword>
<feature type="binding site" evidence="1">
    <location>
        <position position="149"/>
    </location>
    <ligand>
        <name>Ni(2+)</name>
        <dbReference type="ChEBI" id="CHEBI:49786"/>
    </ligand>
</feature>
<feature type="binding site" evidence="1">
    <location>
        <position position="80"/>
    </location>
    <ligand>
        <name>Ni(2+)</name>
        <dbReference type="ChEBI" id="CHEBI:49786"/>
    </ligand>
</feature>
<dbReference type="KEGG" id="tna:CTN_0856"/>
<dbReference type="PANTHER" id="PTHR40068">
    <property type="entry name" value="TRANSCRIPTION REPRESSOR NIAR-RELATED"/>
    <property type="match status" value="1"/>
</dbReference>
<evidence type="ECO:0000259" key="2">
    <source>
        <dbReference type="Pfam" id="PF02829"/>
    </source>
</evidence>
<dbReference type="Gene3D" id="1.10.10.10">
    <property type="entry name" value="Winged helix-like DNA-binding domain superfamily/Winged helix DNA-binding domain"/>
    <property type="match status" value="1"/>
</dbReference>
<accession>B9K7U9</accession>
<sequence length="176" mass="19924">MTNMREFKKERLRSILKILERSKEPVSGSKLAEELGVSRQIIVQDIAYLRSQGYSIIATPRGYVLSEGKAKVSKLVAVKHEPEDIKEELLCIVRNGGRVLDVIVEHPVYGEIRGIIDVSTEEDVLKFISLMEMTKTEPLLKLSGGVHLHTIEAPDEETMRKILKELNEKGFLIEEV</sequence>
<dbReference type="PIRSF" id="PIRSF037847">
    <property type="entry name" value="NiaR"/>
    <property type="match status" value="1"/>
</dbReference>
<dbReference type="InterPro" id="IPR036390">
    <property type="entry name" value="WH_DNA-bd_sf"/>
</dbReference>
<dbReference type="GO" id="GO:0046872">
    <property type="term" value="F:metal ion binding"/>
    <property type="evidence" value="ECO:0007669"/>
    <property type="project" value="UniProtKB-KW"/>
</dbReference>
<feature type="binding site" evidence="1">
    <location>
        <position position="147"/>
    </location>
    <ligand>
        <name>Ni(2+)</name>
        <dbReference type="ChEBI" id="CHEBI:49786"/>
    </ligand>
</feature>
<dbReference type="AlphaFoldDB" id="B9K7U9"/>
<feature type="domain" description="3H" evidence="2">
    <location>
        <begin position="76"/>
        <end position="172"/>
    </location>
</feature>
<dbReference type="SUPFAM" id="SSF75500">
    <property type="entry name" value="Putative transcriptional regulator TM1602, C-terminal domain"/>
    <property type="match status" value="1"/>
</dbReference>
<evidence type="ECO:0000256" key="1">
    <source>
        <dbReference type="PIRSR" id="PIRSR037847-1"/>
    </source>
</evidence>
<name>B9K7U9_THENN</name>
<feature type="binding site" evidence="1">
    <location>
        <position position="88"/>
    </location>
    <ligand>
        <name>Ni(2+)</name>
        <dbReference type="ChEBI" id="CHEBI:49786"/>
    </ligand>
</feature>
<protein>
    <submittedName>
        <fullName evidence="4">3H domain protein</fullName>
    </submittedName>
</protein>
<gene>
    <name evidence="4" type="ordered locus">CTN_0856</name>
</gene>